<organism evidence="2 3">
    <name type="scientific">Rhodalgimonas zhirmunskyi</name>
    <dbReference type="NCBI Taxonomy" id="2964767"/>
    <lineage>
        <taxon>Bacteria</taxon>
        <taxon>Pseudomonadati</taxon>
        <taxon>Pseudomonadota</taxon>
        <taxon>Alphaproteobacteria</taxon>
        <taxon>Rhodobacterales</taxon>
        <taxon>Roseobacteraceae</taxon>
        <taxon>Rhodalgimonas</taxon>
    </lineage>
</organism>
<protein>
    <recommendedName>
        <fullName evidence="4">DUF680 domain-containing protein</fullName>
    </recommendedName>
</protein>
<dbReference type="Proteomes" id="UP001227162">
    <property type="component" value="Unassembled WGS sequence"/>
</dbReference>
<reference evidence="2" key="2">
    <citation type="submission" date="2023-04" db="EMBL/GenBank/DDBJ databases">
        <title>'Rhodoalgimonas zhirmunskyi' gen. nov., isolated from a red alga.</title>
        <authorList>
            <person name="Nedashkovskaya O.I."/>
            <person name="Otstavnykh N.Y."/>
            <person name="Bystritskaya E.P."/>
            <person name="Balabanova L.A."/>
            <person name="Isaeva M.P."/>
        </authorList>
    </citation>
    <scope>NUCLEOTIDE SEQUENCE</scope>
    <source>
        <strain evidence="2">10Alg 79</strain>
    </source>
</reference>
<comment type="caution">
    <text evidence="2">The sequence shown here is derived from an EMBL/GenBank/DDBJ whole genome shotgun (WGS) entry which is preliminary data.</text>
</comment>
<sequence length="85" mass="8943">MKLKIATLGAVAALMTATAASADYTYQDQYNDTPAKLTEGQAKFVSTENETAGPSSDFRVEGVRKVTIFTDDAPATDALGPRGGR</sequence>
<reference evidence="2" key="1">
    <citation type="submission" date="2022-07" db="EMBL/GenBank/DDBJ databases">
        <authorList>
            <person name="Otstavnykh N."/>
            <person name="Isaeva M."/>
            <person name="Bystritskaya E."/>
        </authorList>
    </citation>
    <scope>NUCLEOTIDE SEQUENCE</scope>
    <source>
        <strain evidence="2">10Alg 79</strain>
    </source>
</reference>
<evidence type="ECO:0000313" key="2">
    <source>
        <dbReference type="EMBL" id="MDQ2095114.1"/>
    </source>
</evidence>
<dbReference type="RefSeq" id="WP_317626715.1">
    <property type="nucleotide sequence ID" value="NZ_JANFFA010000003.1"/>
</dbReference>
<gene>
    <name evidence="2" type="ORF">NOI20_13405</name>
</gene>
<dbReference type="AlphaFoldDB" id="A0AAJ1U8W4"/>
<feature type="chain" id="PRO_5042594842" description="DUF680 domain-containing protein" evidence="1">
    <location>
        <begin position="23"/>
        <end position="85"/>
    </location>
</feature>
<feature type="signal peptide" evidence="1">
    <location>
        <begin position="1"/>
        <end position="22"/>
    </location>
</feature>
<name>A0AAJ1U8W4_9RHOB</name>
<evidence type="ECO:0008006" key="4">
    <source>
        <dbReference type="Google" id="ProtNLM"/>
    </source>
</evidence>
<keyword evidence="3" id="KW-1185">Reference proteome</keyword>
<evidence type="ECO:0000313" key="3">
    <source>
        <dbReference type="Proteomes" id="UP001227162"/>
    </source>
</evidence>
<evidence type="ECO:0000256" key="1">
    <source>
        <dbReference type="SAM" id="SignalP"/>
    </source>
</evidence>
<keyword evidence="1" id="KW-0732">Signal</keyword>
<proteinExistence type="predicted"/>
<dbReference type="EMBL" id="JANFFA010000003">
    <property type="protein sequence ID" value="MDQ2095114.1"/>
    <property type="molecule type" value="Genomic_DNA"/>
</dbReference>
<accession>A0AAJ1U8W4</accession>